<proteinExistence type="predicted"/>
<keyword evidence="2" id="KW-1185">Reference proteome</keyword>
<comment type="caution">
    <text evidence="1">The sequence shown here is derived from an EMBL/GenBank/DDBJ whole genome shotgun (WGS) entry which is preliminary data.</text>
</comment>
<protein>
    <submittedName>
        <fullName evidence="1">Uncharacterized protein</fullName>
    </submittedName>
</protein>
<dbReference type="AlphaFoldDB" id="A0A9P6FLY4"/>
<organism evidence="1 2">
    <name type="scientific">Lunasporangiospora selenospora</name>
    <dbReference type="NCBI Taxonomy" id="979761"/>
    <lineage>
        <taxon>Eukaryota</taxon>
        <taxon>Fungi</taxon>
        <taxon>Fungi incertae sedis</taxon>
        <taxon>Mucoromycota</taxon>
        <taxon>Mortierellomycotina</taxon>
        <taxon>Mortierellomycetes</taxon>
        <taxon>Mortierellales</taxon>
        <taxon>Mortierellaceae</taxon>
        <taxon>Lunasporangiospora</taxon>
    </lineage>
</organism>
<name>A0A9P6FLY4_9FUNG</name>
<evidence type="ECO:0000313" key="2">
    <source>
        <dbReference type="Proteomes" id="UP000780801"/>
    </source>
</evidence>
<gene>
    <name evidence="1" type="ORF">BGW38_006983</name>
</gene>
<accession>A0A9P6FLY4</accession>
<sequence length="220" mass="24661">ATMEEGLSMLSRPEATVVTLEHTLASDESRGSGASIIGQIEDISDSIGNCYESSILQINQEGNNDDTIIEDLSVGRSNVGDPTDIFDSNQTSMRATPRAMPFTSMDEYEAQILSDLNARTPGPGMYYGTLFEKERKARFRIPESEILQLNQAYYTVICFMLDHETANVDYWNIKDQCFFYEGASSISNMSNNQYRDGYQGYIETSFIFYLLLGNEQGSSK</sequence>
<dbReference type="Proteomes" id="UP000780801">
    <property type="component" value="Unassembled WGS sequence"/>
</dbReference>
<reference evidence="1" key="1">
    <citation type="journal article" date="2020" name="Fungal Divers.">
        <title>Resolving the Mortierellaceae phylogeny through synthesis of multi-gene phylogenetics and phylogenomics.</title>
        <authorList>
            <person name="Vandepol N."/>
            <person name="Liber J."/>
            <person name="Desiro A."/>
            <person name="Na H."/>
            <person name="Kennedy M."/>
            <person name="Barry K."/>
            <person name="Grigoriev I.V."/>
            <person name="Miller A.N."/>
            <person name="O'Donnell K."/>
            <person name="Stajich J.E."/>
            <person name="Bonito G."/>
        </authorList>
    </citation>
    <scope>NUCLEOTIDE SEQUENCE</scope>
    <source>
        <strain evidence="1">KOD1015</strain>
    </source>
</reference>
<dbReference type="EMBL" id="JAABOA010004533">
    <property type="protein sequence ID" value="KAF9577667.1"/>
    <property type="molecule type" value="Genomic_DNA"/>
</dbReference>
<feature type="non-terminal residue" evidence="1">
    <location>
        <position position="220"/>
    </location>
</feature>
<evidence type="ECO:0000313" key="1">
    <source>
        <dbReference type="EMBL" id="KAF9577667.1"/>
    </source>
</evidence>